<sequence length="87" mass="9499">MWEFQVTTTARSVREHWGQAGIDYEGGKQIIMQSLSGISLGRPAKPQEVADLITFLAEGGFDLRLGALNRWGHGADGLGAVSWELKN</sequence>
<protein>
    <submittedName>
        <fullName evidence="1">Uncharacterized protein</fullName>
    </submittedName>
</protein>
<name>A0ABV2QHE2_9BURK</name>
<evidence type="ECO:0000313" key="1">
    <source>
        <dbReference type="EMBL" id="MET4579990.1"/>
    </source>
</evidence>
<organism evidence="1 2">
    <name type="scientific">Ottowia thiooxydans</name>
    <dbReference type="NCBI Taxonomy" id="219182"/>
    <lineage>
        <taxon>Bacteria</taxon>
        <taxon>Pseudomonadati</taxon>
        <taxon>Pseudomonadota</taxon>
        <taxon>Betaproteobacteria</taxon>
        <taxon>Burkholderiales</taxon>
        <taxon>Comamonadaceae</taxon>
        <taxon>Ottowia</taxon>
    </lineage>
</organism>
<dbReference type="Proteomes" id="UP001549320">
    <property type="component" value="Unassembled WGS sequence"/>
</dbReference>
<evidence type="ECO:0000313" key="2">
    <source>
        <dbReference type="Proteomes" id="UP001549320"/>
    </source>
</evidence>
<proteinExistence type="predicted"/>
<accession>A0ABV2QHE2</accession>
<comment type="caution">
    <text evidence="1">The sequence shown here is derived from an EMBL/GenBank/DDBJ whole genome shotgun (WGS) entry which is preliminary data.</text>
</comment>
<gene>
    <name evidence="1" type="ORF">ABIE13_005128</name>
</gene>
<reference evidence="1 2" key="1">
    <citation type="submission" date="2024-06" db="EMBL/GenBank/DDBJ databases">
        <title>Sorghum-associated microbial communities from plants grown in Nebraska, USA.</title>
        <authorList>
            <person name="Schachtman D."/>
        </authorList>
    </citation>
    <scope>NUCLEOTIDE SEQUENCE [LARGE SCALE GENOMIC DNA]</scope>
    <source>
        <strain evidence="1 2">2709</strain>
    </source>
</reference>
<keyword evidence="2" id="KW-1185">Reference proteome</keyword>
<dbReference type="EMBL" id="JBEPSH010000013">
    <property type="protein sequence ID" value="MET4579990.1"/>
    <property type="molecule type" value="Genomic_DNA"/>
</dbReference>